<accession>A0ABN7UU64</accession>
<gene>
    <name evidence="1" type="ORF">GMARGA_LOCUS10272</name>
</gene>
<keyword evidence="2" id="KW-1185">Reference proteome</keyword>
<dbReference type="EMBL" id="CAJVQB010005703">
    <property type="protein sequence ID" value="CAG8668252.1"/>
    <property type="molecule type" value="Genomic_DNA"/>
</dbReference>
<proteinExistence type="predicted"/>
<reference evidence="1 2" key="1">
    <citation type="submission" date="2021-06" db="EMBL/GenBank/DDBJ databases">
        <authorList>
            <person name="Kallberg Y."/>
            <person name="Tangrot J."/>
            <person name="Rosling A."/>
        </authorList>
    </citation>
    <scope>NUCLEOTIDE SEQUENCE [LARGE SCALE GENOMIC DNA]</scope>
    <source>
        <strain evidence="1 2">120-4 pot B 10/14</strain>
    </source>
</reference>
<protein>
    <submittedName>
        <fullName evidence="1">32636_t:CDS:1</fullName>
    </submittedName>
</protein>
<dbReference type="Proteomes" id="UP000789901">
    <property type="component" value="Unassembled WGS sequence"/>
</dbReference>
<evidence type="ECO:0000313" key="2">
    <source>
        <dbReference type="Proteomes" id="UP000789901"/>
    </source>
</evidence>
<name>A0ABN7UU64_GIGMA</name>
<evidence type="ECO:0000313" key="1">
    <source>
        <dbReference type="EMBL" id="CAG8668252.1"/>
    </source>
</evidence>
<comment type="caution">
    <text evidence="1">The sequence shown here is derived from an EMBL/GenBank/DDBJ whole genome shotgun (WGS) entry which is preliminary data.</text>
</comment>
<sequence>MSLLIQVFAQRMLGSSELQVIVDRTCDQDMIDAIIQPTLRFSGTSEIEN</sequence>
<organism evidence="1 2">
    <name type="scientific">Gigaspora margarita</name>
    <dbReference type="NCBI Taxonomy" id="4874"/>
    <lineage>
        <taxon>Eukaryota</taxon>
        <taxon>Fungi</taxon>
        <taxon>Fungi incertae sedis</taxon>
        <taxon>Mucoromycota</taxon>
        <taxon>Glomeromycotina</taxon>
        <taxon>Glomeromycetes</taxon>
        <taxon>Diversisporales</taxon>
        <taxon>Gigasporaceae</taxon>
        <taxon>Gigaspora</taxon>
    </lineage>
</organism>